<dbReference type="SUPFAM" id="SSF56784">
    <property type="entry name" value="HAD-like"/>
    <property type="match status" value="1"/>
</dbReference>
<dbReference type="PANTHER" id="PTHR18901">
    <property type="entry name" value="2-DEOXYGLUCOSE-6-PHOSPHATE PHOSPHATASE 2"/>
    <property type="match status" value="1"/>
</dbReference>
<keyword evidence="2" id="KW-1185">Reference proteome</keyword>
<comment type="caution">
    <text evidence="1">The sequence shown here is derived from an EMBL/GenBank/DDBJ whole genome shotgun (WGS) entry which is preliminary data.</text>
</comment>
<dbReference type="PANTHER" id="PTHR18901:SF38">
    <property type="entry name" value="PSEUDOURIDINE-5'-PHOSPHATASE"/>
    <property type="match status" value="1"/>
</dbReference>
<organism evidence="1 2">
    <name type="scientific">Gigaspora margarita</name>
    <dbReference type="NCBI Taxonomy" id="4874"/>
    <lineage>
        <taxon>Eukaryota</taxon>
        <taxon>Fungi</taxon>
        <taxon>Fungi incertae sedis</taxon>
        <taxon>Mucoromycota</taxon>
        <taxon>Glomeromycotina</taxon>
        <taxon>Glomeromycetes</taxon>
        <taxon>Diversisporales</taxon>
        <taxon>Gigasporaceae</taxon>
        <taxon>Gigaspora</taxon>
    </lineage>
</organism>
<feature type="non-terminal residue" evidence="1">
    <location>
        <position position="115"/>
    </location>
</feature>
<reference evidence="1 2" key="1">
    <citation type="submission" date="2021-06" db="EMBL/GenBank/DDBJ databases">
        <authorList>
            <person name="Kallberg Y."/>
            <person name="Tangrot J."/>
            <person name="Rosling A."/>
        </authorList>
    </citation>
    <scope>NUCLEOTIDE SEQUENCE [LARGE SCALE GENOMIC DNA]</scope>
    <source>
        <strain evidence="1 2">120-4 pot B 10/14</strain>
    </source>
</reference>
<evidence type="ECO:0000313" key="2">
    <source>
        <dbReference type="Proteomes" id="UP000789901"/>
    </source>
</evidence>
<evidence type="ECO:0000313" key="1">
    <source>
        <dbReference type="EMBL" id="CAG8670644.1"/>
    </source>
</evidence>
<dbReference type="EMBL" id="CAJVQB010005823">
    <property type="protein sequence ID" value="CAG8670644.1"/>
    <property type="molecule type" value="Genomic_DNA"/>
</dbReference>
<name>A0ABN7UVL7_GIGMA</name>
<gene>
    <name evidence="1" type="ORF">GMARGA_LOCUS10400</name>
</gene>
<sequence>MLSVSVFFIAAELFDLFDNITCGDDANVKNGKPAPDIFLAARERIGNSLRINVWYSGTNYRNQKLQRMQYEYHMISELYPGKNGADEMIFSLNDFDQTKFGLPFSMKNQALYKHV</sequence>
<protein>
    <submittedName>
        <fullName evidence="1">27861_t:CDS:1</fullName>
    </submittedName>
</protein>
<proteinExistence type="predicted"/>
<dbReference type="Proteomes" id="UP000789901">
    <property type="component" value="Unassembled WGS sequence"/>
</dbReference>
<accession>A0ABN7UVL7</accession>
<dbReference type="Gene3D" id="3.40.50.1000">
    <property type="entry name" value="HAD superfamily/HAD-like"/>
    <property type="match status" value="1"/>
</dbReference>
<dbReference type="InterPro" id="IPR023214">
    <property type="entry name" value="HAD_sf"/>
</dbReference>
<dbReference type="InterPro" id="IPR036412">
    <property type="entry name" value="HAD-like_sf"/>
</dbReference>